<gene>
    <name evidence="1" type="ORF">Ldro_0906</name>
</gene>
<dbReference type="PATRIC" id="fig|1212489.4.peg.949"/>
<protein>
    <submittedName>
        <fullName evidence="1">Uncharacterized protein</fullName>
    </submittedName>
</protein>
<comment type="caution">
    <text evidence="1">The sequence shown here is derived from an EMBL/GenBank/DDBJ whole genome shotgun (WGS) entry which is preliminary data.</text>
</comment>
<dbReference type="STRING" id="1212489.Ldro_0906"/>
<dbReference type="EMBL" id="LNXY01000020">
    <property type="protein sequence ID" value="KTC87287.1"/>
    <property type="molecule type" value="Genomic_DNA"/>
</dbReference>
<dbReference type="AlphaFoldDB" id="A0A0W0SV60"/>
<organism evidence="1 2">
    <name type="scientific">Legionella drozanskii LLAP-1</name>
    <dbReference type="NCBI Taxonomy" id="1212489"/>
    <lineage>
        <taxon>Bacteria</taxon>
        <taxon>Pseudomonadati</taxon>
        <taxon>Pseudomonadota</taxon>
        <taxon>Gammaproteobacteria</taxon>
        <taxon>Legionellales</taxon>
        <taxon>Legionellaceae</taxon>
        <taxon>Legionella</taxon>
    </lineage>
</organism>
<evidence type="ECO:0000313" key="2">
    <source>
        <dbReference type="Proteomes" id="UP000054736"/>
    </source>
</evidence>
<dbReference type="Proteomes" id="UP000054736">
    <property type="component" value="Unassembled WGS sequence"/>
</dbReference>
<sequence length="281" mass="32215">MIIIFTSHSFPVLSFALNQNFFKSMKPLIKEATYIYTFPPKISIHWTNDTTQVYTWTTYPSQHSLSDFGLLFHNRTYPFIVSNNQLIPNQPIFSRKKQFIEDITYMNTAPPTIAIRWSCGLTDFYPWTSYPYPQNVDNFKPWFPQPCKTPEALEAMPTPEKNAPKASLFPQEIVGGSSLSLVNTSTKRDPAYPSQLSRLISASLAPQEMTSEDILDHNIRNYQPNPDIPVPHGLSRVQKLEIAADMICSYSNNRFLYFNKHKEGSIAEEKKLSPESLSFQT</sequence>
<evidence type="ECO:0000313" key="1">
    <source>
        <dbReference type="EMBL" id="KTC87287.1"/>
    </source>
</evidence>
<proteinExistence type="predicted"/>
<name>A0A0W0SV60_9GAMM</name>
<keyword evidence="2" id="KW-1185">Reference proteome</keyword>
<reference evidence="1 2" key="1">
    <citation type="submission" date="2015-11" db="EMBL/GenBank/DDBJ databases">
        <title>Genomic analysis of 38 Legionella species identifies large and diverse effector repertoires.</title>
        <authorList>
            <person name="Burstein D."/>
            <person name="Amaro F."/>
            <person name="Zusman T."/>
            <person name="Lifshitz Z."/>
            <person name="Cohen O."/>
            <person name="Gilbert J.A."/>
            <person name="Pupko T."/>
            <person name="Shuman H.A."/>
            <person name="Segal G."/>
        </authorList>
    </citation>
    <scope>NUCLEOTIDE SEQUENCE [LARGE SCALE GENOMIC DNA]</scope>
    <source>
        <strain evidence="1 2">ATCC 700990</strain>
    </source>
</reference>
<accession>A0A0W0SV60</accession>